<dbReference type="SMART" id="SM00220">
    <property type="entry name" value="S_TKc"/>
    <property type="match status" value="1"/>
</dbReference>
<dbReference type="Pfam" id="PF07714">
    <property type="entry name" value="PK_Tyr_Ser-Thr"/>
    <property type="match status" value="1"/>
</dbReference>
<dbReference type="PANTHER" id="PTHR27002:SF150">
    <property type="entry name" value="RECEPTOR-LIKE SERINE_THREONINE-PROTEIN KINASE SD1-8"/>
    <property type="match status" value="1"/>
</dbReference>
<comment type="caution">
    <text evidence="7">The sequence shown here is derived from an EMBL/GenBank/DDBJ whole genome shotgun (WGS) entry which is preliminary data.</text>
</comment>
<keyword evidence="5" id="KW-0067">ATP-binding</keyword>
<dbReference type="InterPro" id="IPR008271">
    <property type="entry name" value="Ser/Thr_kinase_AS"/>
</dbReference>
<name>A0ABU6S5K1_9FABA</name>
<keyword evidence="8" id="KW-1185">Reference proteome</keyword>
<protein>
    <submittedName>
        <fullName evidence="7">Receptor-like serine/threonine-protein kinase SD1-8</fullName>
    </submittedName>
</protein>
<sequence>MLVYEYMENRGLDSILFDKSKRSLLDWERRFNIIYGIARGLLYLHQDSRFRIIHRDLKTSNILLDNEMNPKISDFGMARIFDKDQTQAQTLRIVGTYGYMSPEYAMDGSFSIKSDVFSFGVMVLEIITGKKNRGFYSDNEELNLLGNVWRHWHEGTALSLIDSSIGDSYTEAEVVKCIHIGLLCVQERVEDRPTMSSVVLMLSSEAPSMPNPKNPGFIARKTLQETDSSSSKLDETWSVNQVTITMFDAR</sequence>
<dbReference type="SUPFAM" id="SSF56112">
    <property type="entry name" value="Protein kinase-like (PK-like)"/>
    <property type="match status" value="1"/>
</dbReference>
<evidence type="ECO:0000256" key="2">
    <source>
        <dbReference type="ARBA" id="ARBA00022679"/>
    </source>
</evidence>
<reference evidence="7 8" key="1">
    <citation type="journal article" date="2023" name="Plants (Basel)">
        <title>Bridging the Gap: Combining Genomics and Transcriptomics Approaches to Understand Stylosanthes scabra, an Orphan Legume from the Brazilian Caatinga.</title>
        <authorList>
            <person name="Ferreira-Neto J.R.C."/>
            <person name="da Silva M.D."/>
            <person name="Binneck E."/>
            <person name="de Melo N.F."/>
            <person name="da Silva R.H."/>
            <person name="de Melo A.L.T.M."/>
            <person name="Pandolfi V."/>
            <person name="Bustamante F.O."/>
            <person name="Brasileiro-Vidal A.C."/>
            <person name="Benko-Iseppon A.M."/>
        </authorList>
    </citation>
    <scope>NUCLEOTIDE SEQUENCE [LARGE SCALE GENOMIC DNA]</scope>
    <source>
        <tissue evidence="7">Leaves</tissue>
    </source>
</reference>
<organism evidence="7 8">
    <name type="scientific">Stylosanthes scabra</name>
    <dbReference type="NCBI Taxonomy" id="79078"/>
    <lineage>
        <taxon>Eukaryota</taxon>
        <taxon>Viridiplantae</taxon>
        <taxon>Streptophyta</taxon>
        <taxon>Embryophyta</taxon>
        <taxon>Tracheophyta</taxon>
        <taxon>Spermatophyta</taxon>
        <taxon>Magnoliopsida</taxon>
        <taxon>eudicotyledons</taxon>
        <taxon>Gunneridae</taxon>
        <taxon>Pentapetalae</taxon>
        <taxon>rosids</taxon>
        <taxon>fabids</taxon>
        <taxon>Fabales</taxon>
        <taxon>Fabaceae</taxon>
        <taxon>Papilionoideae</taxon>
        <taxon>50 kb inversion clade</taxon>
        <taxon>dalbergioids sensu lato</taxon>
        <taxon>Dalbergieae</taxon>
        <taxon>Pterocarpus clade</taxon>
        <taxon>Stylosanthes</taxon>
    </lineage>
</organism>
<evidence type="ECO:0000256" key="1">
    <source>
        <dbReference type="ARBA" id="ARBA00022527"/>
    </source>
</evidence>
<gene>
    <name evidence="7" type="primary">SD18</name>
    <name evidence="7" type="ORF">PIB30_010243</name>
</gene>
<dbReference type="Gene3D" id="1.10.510.10">
    <property type="entry name" value="Transferase(Phosphotransferase) domain 1"/>
    <property type="match status" value="1"/>
</dbReference>
<keyword evidence="1" id="KW-0723">Serine/threonine-protein kinase</keyword>
<proteinExistence type="predicted"/>
<evidence type="ECO:0000256" key="5">
    <source>
        <dbReference type="ARBA" id="ARBA00022840"/>
    </source>
</evidence>
<dbReference type="PROSITE" id="PS00108">
    <property type="entry name" value="PROTEIN_KINASE_ST"/>
    <property type="match status" value="1"/>
</dbReference>
<evidence type="ECO:0000259" key="6">
    <source>
        <dbReference type="PROSITE" id="PS50011"/>
    </source>
</evidence>
<dbReference type="Pfam" id="PF11883">
    <property type="entry name" value="DUF3403"/>
    <property type="match status" value="1"/>
</dbReference>
<evidence type="ECO:0000313" key="8">
    <source>
        <dbReference type="Proteomes" id="UP001341840"/>
    </source>
</evidence>
<evidence type="ECO:0000256" key="3">
    <source>
        <dbReference type="ARBA" id="ARBA00022741"/>
    </source>
</evidence>
<keyword evidence="4" id="KW-0418">Kinase</keyword>
<keyword evidence="2" id="KW-0808">Transferase</keyword>
<dbReference type="InterPro" id="IPR021820">
    <property type="entry name" value="S-locus_recpt_kinase_C"/>
</dbReference>
<evidence type="ECO:0000256" key="4">
    <source>
        <dbReference type="ARBA" id="ARBA00022777"/>
    </source>
</evidence>
<feature type="domain" description="Protein kinase" evidence="6">
    <location>
        <begin position="1"/>
        <end position="209"/>
    </location>
</feature>
<dbReference type="PANTHER" id="PTHR27002">
    <property type="entry name" value="RECEPTOR-LIKE SERINE/THREONINE-PROTEIN KINASE SD1-8"/>
    <property type="match status" value="1"/>
</dbReference>
<evidence type="ECO:0000313" key="7">
    <source>
        <dbReference type="EMBL" id="MED6131490.1"/>
    </source>
</evidence>
<dbReference type="Proteomes" id="UP001341840">
    <property type="component" value="Unassembled WGS sequence"/>
</dbReference>
<dbReference type="PROSITE" id="PS50011">
    <property type="entry name" value="PROTEIN_KINASE_DOM"/>
    <property type="match status" value="1"/>
</dbReference>
<keyword evidence="3" id="KW-0547">Nucleotide-binding</keyword>
<dbReference type="InterPro" id="IPR011009">
    <property type="entry name" value="Kinase-like_dom_sf"/>
</dbReference>
<dbReference type="EMBL" id="JASCZI010060439">
    <property type="protein sequence ID" value="MED6131490.1"/>
    <property type="molecule type" value="Genomic_DNA"/>
</dbReference>
<accession>A0ABU6S5K1</accession>
<dbReference type="InterPro" id="IPR001245">
    <property type="entry name" value="Ser-Thr/Tyr_kinase_cat_dom"/>
</dbReference>
<dbReference type="InterPro" id="IPR000719">
    <property type="entry name" value="Prot_kinase_dom"/>
</dbReference>